<dbReference type="EMBL" id="JAZGQO010000002">
    <property type="protein sequence ID" value="KAK6192858.1"/>
    <property type="molecule type" value="Genomic_DNA"/>
</dbReference>
<sequence>MPEEDQHRLVKSIPGLENAQLVQPGYGVEYDYIDPRQLKPSLETLRIQNLFLAGQINGTTGYEEAAAQGIIGGINAGLKVNNRPAFIIDRTEGYIGVLIDDLTTHGTNEPYRMFTSRAEFRLSLRPDNADMRLTEKGYSTGCVHEERLQKTVKLKQEVEDSMALLKSVQKKNNAWKKDFGIVNRDCHLNKSAYDMLTFPGLTVDKLAERYPELFGHLKGRKSLQEKLEIEARYASDVASQQMEINEVRREEQLVLPEHLDYFRLNISEDSKNKLSDARPATIAAASRIPGITPAAIFILLKYVQREFKVNRNNNIGVF</sequence>
<dbReference type="FunFam" id="1.10.150.570:FF:000001">
    <property type="entry name" value="tRNA uridine 5-carboxymethylaminomethyl modification enzyme MnmG"/>
    <property type="match status" value="1"/>
</dbReference>
<dbReference type="AlphaFoldDB" id="A0AAN8Q132"/>
<comment type="similarity">
    <text evidence="2">Belongs to the MnmG family.</text>
</comment>
<dbReference type="GO" id="GO:0070899">
    <property type="term" value="P:mitochondrial tRNA wobble uridine modification"/>
    <property type="evidence" value="ECO:0007669"/>
    <property type="project" value="UniProtKB-ARBA"/>
</dbReference>
<dbReference type="PANTHER" id="PTHR11806">
    <property type="entry name" value="GLUCOSE INHIBITED DIVISION PROTEIN A"/>
    <property type="match status" value="1"/>
</dbReference>
<protein>
    <recommendedName>
        <fullName evidence="5">tRNA uridine 5-carboxymethylaminomethyl modification enzyme C-terminal subdomain domain-containing protein</fullName>
    </recommendedName>
</protein>
<comment type="caution">
    <text evidence="6">The sequence shown here is derived from an EMBL/GenBank/DDBJ whole genome shotgun (WGS) entry which is preliminary data.</text>
</comment>
<evidence type="ECO:0000259" key="5">
    <source>
        <dbReference type="SMART" id="SM01228"/>
    </source>
</evidence>
<dbReference type="GO" id="GO:0050660">
    <property type="term" value="F:flavin adenine dinucleotide binding"/>
    <property type="evidence" value="ECO:0007669"/>
    <property type="project" value="InterPro"/>
</dbReference>
<dbReference type="InterPro" id="IPR026904">
    <property type="entry name" value="MnmG_C"/>
</dbReference>
<name>A0AAN8Q132_PATCE</name>
<dbReference type="InterPro" id="IPR049312">
    <property type="entry name" value="GIDA_C_N"/>
</dbReference>
<dbReference type="Pfam" id="PF21680">
    <property type="entry name" value="GIDA_C_1st"/>
    <property type="match status" value="1"/>
</dbReference>
<dbReference type="InterPro" id="IPR047001">
    <property type="entry name" value="MnmG_C_subdom"/>
</dbReference>
<dbReference type="GO" id="GO:0030488">
    <property type="term" value="P:tRNA methylation"/>
    <property type="evidence" value="ECO:0007669"/>
    <property type="project" value="TreeGrafter"/>
</dbReference>
<proteinExistence type="inferred from homology"/>
<feature type="domain" description="tRNA uridine 5-carboxymethylaminomethyl modification enzyme C-terminal subdomain" evidence="5">
    <location>
        <begin position="231"/>
        <end position="301"/>
    </location>
</feature>
<dbReference type="InterPro" id="IPR044920">
    <property type="entry name" value="MnmG_C_subdom_sf"/>
</dbReference>
<dbReference type="InterPro" id="IPR002218">
    <property type="entry name" value="MnmG-rel"/>
</dbReference>
<organism evidence="6 7">
    <name type="scientific">Patella caerulea</name>
    <name type="common">Rayed Mediterranean limpet</name>
    <dbReference type="NCBI Taxonomy" id="87958"/>
    <lineage>
        <taxon>Eukaryota</taxon>
        <taxon>Metazoa</taxon>
        <taxon>Spiralia</taxon>
        <taxon>Lophotrochozoa</taxon>
        <taxon>Mollusca</taxon>
        <taxon>Gastropoda</taxon>
        <taxon>Patellogastropoda</taxon>
        <taxon>Patelloidea</taxon>
        <taxon>Patellidae</taxon>
        <taxon>Patella</taxon>
    </lineage>
</organism>
<dbReference type="FunFam" id="3.50.50.60:FF:000002">
    <property type="entry name" value="tRNA uridine 5-carboxymethylaminomethyl modification enzyme MnmG"/>
    <property type="match status" value="1"/>
</dbReference>
<evidence type="ECO:0000313" key="6">
    <source>
        <dbReference type="EMBL" id="KAK6192858.1"/>
    </source>
</evidence>
<dbReference type="InterPro" id="IPR040131">
    <property type="entry name" value="MnmG_N"/>
</dbReference>
<dbReference type="GO" id="GO:0005829">
    <property type="term" value="C:cytosol"/>
    <property type="evidence" value="ECO:0007669"/>
    <property type="project" value="TreeGrafter"/>
</dbReference>
<keyword evidence="7" id="KW-1185">Reference proteome</keyword>
<dbReference type="Gene3D" id="3.50.50.60">
    <property type="entry name" value="FAD/NAD(P)-binding domain"/>
    <property type="match status" value="1"/>
</dbReference>
<dbReference type="Pfam" id="PF01134">
    <property type="entry name" value="GIDA"/>
    <property type="match status" value="1"/>
</dbReference>
<keyword evidence="3" id="KW-0285">Flavoprotein</keyword>
<evidence type="ECO:0000256" key="4">
    <source>
        <dbReference type="ARBA" id="ARBA00022827"/>
    </source>
</evidence>
<evidence type="ECO:0000313" key="7">
    <source>
        <dbReference type="Proteomes" id="UP001347796"/>
    </source>
</evidence>
<dbReference type="SMART" id="SM01228">
    <property type="entry name" value="GIDA_assoc_3"/>
    <property type="match status" value="1"/>
</dbReference>
<keyword evidence="4" id="KW-0274">FAD</keyword>
<accession>A0AAN8Q132</accession>
<dbReference type="Gene3D" id="1.10.150.570">
    <property type="entry name" value="GidA associated domain, C-terminal subdomain"/>
    <property type="match status" value="1"/>
</dbReference>
<dbReference type="Pfam" id="PF13932">
    <property type="entry name" value="SAM_GIDA_C"/>
    <property type="match status" value="1"/>
</dbReference>
<reference evidence="6 7" key="1">
    <citation type="submission" date="2024-01" db="EMBL/GenBank/DDBJ databases">
        <title>The genome of the rayed Mediterranean limpet Patella caerulea (Linnaeus, 1758).</title>
        <authorList>
            <person name="Anh-Thu Weber A."/>
            <person name="Halstead-Nussloch G."/>
        </authorList>
    </citation>
    <scope>NUCLEOTIDE SEQUENCE [LARGE SCALE GENOMIC DNA]</scope>
    <source>
        <strain evidence="6">AATW-2023a</strain>
        <tissue evidence="6">Whole specimen</tissue>
    </source>
</reference>
<evidence type="ECO:0000256" key="2">
    <source>
        <dbReference type="ARBA" id="ARBA00007653"/>
    </source>
</evidence>
<dbReference type="PANTHER" id="PTHR11806:SF0">
    <property type="entry name" value="PROTEIN MTO1 HOMOLOG, MITOCHONDRIAL"/>
    <property type="match status" value="1"/>
</dbReference>
<dbReference type="InterPro" id="IPR036188">
    <property type="entry name" value="FAD/NAD-bd_sf"/>
</dbReference>
<comment type="cofactor">
    <cofactor evidence="1">
        <name>FAD</name>
        <dbReference type="ChEBI" id="CHEBI:57692"/>
    </cofactor>
</comment>
<gene>
    <name evidence="6" type="ORF">SNE40_004257</name>
</gene>
<evidence type="ECO:0000256" key="3">
    <source>
        <dbReference type="ARBA" id="ARBA00022630"/>
    </source>
</evidence>
<dbReference type="GO" id="GO:0005739">
    <property type="term" value="C:mitochondrion"/>
    <property type="evidence" value="ECO:0007669"/>
    <property type="project" value="GOC"/>
</dbReference>
<evidence type="ECO:0000256" key="1">
    <source>
        <dbReference type="ARBA" id="ARBA00001974"/>
    </source>
</evidence>
<dbReference type="Proteomes" id="UP001347796">
    <property type="component" value="Unassembled WGS sequence"/>
</dbReference>